<evidence type="ECO:0000313" key="5">
    <source>
        <dbReference type="Proteomes" id="UP001156870"/>
    </source>
</evidence>
<sequence length="171" mass="19557">MASHPTKTDNLCRSDHTLITLLNDELNTLSHLNEIIEQENSLLKKNTACVNNEYPALIAQKQQLLTALTEHETQREKWLKHNEDKKYASRKQSWENTLAKYSDALPLWKKIKTQAKTCQTNTLVCARMASHRKHRAVRITQMLFGAQNNDQTYNALGQTLSSRGGQTLINV</sequence>
<dbReference type="AlphaFoldDB" id="A0AA37T5Y7"/>
<name>A0AA37T5Y7_9GAMM</name>
<comment type="caution">
    <text evidence="4">The sequence shown here is derived from an EMBL/GenBank/DDBJ whole genome shotgun (WGS) entry which is preliminary data.</text>
</comment>
<dbReference type="InterPro" id="IPR007809">
    <property type="entry name" value="FlgN-like"/>
</dbReference>
<dbReference type="Pfam" id="PF05130">
    <property type="entry name" value="FlgN"/>
    <property type="match status" value="1"/>
</dbReference>
<accession>A0AA37T5Y7</accession>
<evidence type="ECO:0000313" key="4">
    <source>
        <dbReference type="EMBL" id="GLS24461.1"/>
    </source>
</evidence>
<keyword evidence="5" id="KW-1185">Reference proteome</keyword>
<dbReference type="Gene3D" id="1.20.58.300">
    <property type="entry name" value="FlgN-like"/>
    <property type="match status" value="1"/>
</dbReference>
<organism evidence="4 5">
    <name type="scientific">Marinibactrum halimedae</name>
    <dbReference type="NCBI Taxonomy" id="1444977"/>
    <lineage>
        <taxon>Bacteria</taxon>
        <taxon>Pseudomonadati</taxon>
        <taxon>Pseudomonadota</taxon>
        <taxon>Gammaproteobacteria</taxon>
        <taxon>Cellvibrionales</taxon>
        <taxon>Cellvibrionaceae</taxon>
        <taxon>Marinibactrum</taxon>
    </lineage>
</organism>
<evidence type="ECO:0000256" key="2">
    <source>
        <dbReference type="ARBA" id="ARBA00007703"/>
    </source>
</evidence>
<gene>
    <name evidence="4" type="ORF">GCM10007877_01720</name>
</gene>
<dbReference type="RefSeq" id="WP_232595701.1">
    <property type="nucleotide sequence ID" value="NZ_BSPD01000005.1"/>
</dbReference>
<evidence type="ECO:0000256" key="1">
    <source>
        <dbReference type="ARBA" id="ARBA00002397"/>
    </source>
</evidence>
<dbReference type="Proteomes" id="UP001156870">
    <property type="component" value="Unassembled WGS sequence"/>
</dbReference>
<proteinExistence type="inferred from homology"/>
<reference evidence="4 5" key="1">
    <citation type="journal article" date="2014" name="Int. J. Syst. Evol. Microbiol.">
        <title>Complete genome sequence of Corynebacterium casei LMG S-19264T (=DSM 44701T), isolated from a smear-ripened cheese.</title>
        <authorList>
            <consortium name="US DOE Joint Genome Institute (JGI-PGF)"/>
            <person name="Walter F."/>
            <person name="Albersmeier A."/>
            <person name="Kalinowski J."/>
            <person name="Ruckert C."/>
        </authorList>
    </citation>
    <scope>NUCLEOTIDE SEQUENCE [LARGE SCALE GENOMIC DNA]</scope>
    <source>
        <strain evidence="4 5">NBRC 110095</strain>
    </source>
</reference>
<evidence type="ECO:0000256" key="3">
    <source>
        <dbReference type="ARBA" id="ARBA00022795"/>
    </source>
</evidence>
<keyword evidence="3" id="KW-1005">Bacterial flagellum biogenesis</keyword>
<evidence type="ECO:0008006" key="6">
    <source>
        <dbReference type="Google" id="ProtNLM"/>
    </source>
</evidence>
<dbReference type="EMBL" id="BSPD01000005">
    <property type="protein sequence ID" value="GLS24461.1"/>
    <property type="molecule type" value="Genomic_DNA"/>
</dbReference>
<dbReference type="SUPFAM" id="SSF140566">
    <property type="entry name" value="FlgN-like"/>
    <property type="match status" value="1"/>
</dbReference>
<dbReference type="GO" id="GO:0044780">
    <property type="term" value="P:bacterial-type flagellum assembly"/>
    <property type="evidence" value="ECO:0007669"/>
    <property type="project" value="InterPro"/>
</dbReference>
<protein>
    <recommendedName>
        <fullName evidence="6">Flagellar protein FlgN</fullName>
    </recommendedName>
</protein>
<comment type="function">
    <text evidence="1">Required for the efficient initiation of filament assembly.</text>
</comment>
<comment type="similarity">
    <text evidence="2">Belongs to the FlgN family.</text>
</comment>
<dbReference type="InterPro" id="IPR036679">
    <property type="entry name" value="FlgN-like_sf"/>
</dbReference>